<evidence type="ECO:0000256" key="2">
    <source>
        <dbReference type="ARBA" id="ARBA00022803"/>
    </source>
</evidence>
<dbReference type="PANTHER" id="PTHR44554">
    <property type="entry name" value="LRP2-BINDING PROTEIN"/>
    <property type="match status" value="1"/>
</dbReference>
<reference evidence="3 4" key="1">
    <citation type="journal article" date="2023" name="bioRxiv">
        <title>Conserved and derived expression patterns and positive selection on dental genes reveal complex evolutionary context of ever-growing rodent molars.</title>
        <authorList>
            <person name="Calamari Z.T."/>
            <person name="Song A."/>
            <person name="Cohen E."/>
            <person name="Akter M."/>
            <person name="Roy R.D."/>
            <person name="Hallikas O."/>
            <person name="Christensen M.M."/>
            <person name="Li P."/>
            <person name="Marangoni P."/>
            <person name="Jernvall J."/>
            <person name="Klein O.D."/>
        </authorList>
    </citation>
    <scope>NUCLEOTIDE SEQUENCE [LARGE SCALE GENOMIC DNA]</scope>
    <source>
        <strain evidence="3">V071</strain>
    </source>
</reference>
<name>A0AAW0IDN1_MYOGA</name>
<comment type="caution">
    <text evidence="3">The sequence shown here is derived from an EMBL/GenBank/DDBJ whole genome shotgun (WGS) entry which is preliminary data.</text>
</comment>
<dbReference type="PANTHER" id="PTHR44554:SF1">
    <property type="entry name" value="LRP2-BINDING PROTEIN"/>
    <property type="match status" value="1"/>
</dbReference>
<evidence type="ECO:0000313" key="3">
    <source>
        <dbReference type="EMBL" id="KAK7812357.1"/>
    </source>
</evidence>
<keyword evidence="1" id="KW-0677">Repeat</keyword>
<protein>
    <submittedName>
        <fullName evidence="3">Uncharacterized protein</fullName>
    </submittedName>
</protein>
<dbReference type="Proteomes" id="UP001488838">
    <property type="component" value="Unassembled WGS sequence"/>
</dbReference>
<proteinExistence type="predicted"/>
<organism evidence="3 4">
    <name type="scientific">Myodes glareolus</name>
    <name type="common">Bank vole</name>
    <name type="synonym">Clethrionomys glareolus</name>
    <dbReference type="NCBI Taxonomy" id="447135"/>
    <lineage>
        <taxon>Eukaryota</taxon>
        <taxon>Metazoa</taxon>
        <taxon>Chordata</taxon>
        <taxon>Craniata</taxon>
        <taxon>Vertebrata</taxon>
        <taxon>Euteleostomi</taxon>
        <taxon>Mammalia</taxon>
        <taxon>Eutheria</taxon>
        <taxon>Euarchontoglires</taxon>
        <taxon>Glires</taxon>
        <taxon>Rodentia</taxon>
        <taxon>Myomorpha</taxon>
        <taxon>Muroidea</taxon>
        <taxon>Cricetidae</taxon>
        <taxon>Arvicolinae</taxon>
        <taxon>Myodes</taxon>
    </lineage>
</organism>
<sequence>MVYSSLDPGTLARNSEEIQIADYDEVHDIPMIARVTDCLPEFISKGMAMASFYYARCLQLGLGITKDEASAKQYYSKIFTTVRFGDKHGRTCSLKDPVFGINTQQGQ</sequence>
<keyword evidence="2" id="KW-0802">TPR repeat</keyword>
<keyword evidence="4" id="KW-1185">Reference proteome</keyword>
<dbReference type="EMBL" id="JBBHLL010000153">
    <property type="protein sequence ID" value="KAK7812357.1"/>
    <property type="molecule type" value="Genomic_DNA"/>
</dbReference>
<gene>
    <name evidence="3" type="ORF">U0070_023267</name>
</gene>
<dbReference type="InterPro" id="IPR052323">
    <property type="entry name" value="LRP2-binding"/>
</dbReference>
<accession>A0AAW0IDN1</accession>
<dbReference type="AlphaFoldDB" id="A0AAW0IDN1"/>
<evidence type="ECO:0000256" key="1">
    <source>
        <dbReference type="ARBA" id="ARBA00022737"/>
    </source>
</evidence>
<evidence type="ECO:0000313" key="4">
    <source>
        <dbReference type="Proteomes" id="UP001488838"/>
    </source>
</evidence>